<dbReference type="Pfam" id="PF07691">
    <property type="entry name" value="PA14"/>
    <property type="match status" value="1"/>
</dbReference>
<evidence type="ECO:0000313" key="10">
    <source>
        <dbReference type="Proteomes" id="UP000619078"/>
    </source>
</evidence>
<dbReference type="InterPro" id="IPR059177">
    <property type="entry name" value="GH29D-like_dom"/>
</dbReference>
<dbReference type="CDD" id="cd06563">
    <property type="entry name" value="GH20_chitobiase-like"/>
    <property type="match status" value="1"/>
</dbReference>
<sequence>MNKKIFVLLFSALTLSATIIVKAQDADPNMGIIPAPVSVKKMAGQFILSQETVIQADTPNNKSVVFLSQFLASNMAYNKQVGLRNARVSTTSIYLTSAGTENLPPEGYRLIITPQQITVAGKGAGLFYGVQTLIQLMPLDRAATAKLPCGVIEDYPRFGYRGLMLDVCRHFYSVEFVKRYIDLMATYKLNNFHWHLTDDQGWRIEIKKYPRLTSVGSTRAQSVIGNYRDRQPLQYDGVPVSGYYTQDQIRDVIKYAADRYINIVPEIEMPGHALAALTAYPELSCDPTLTYEVAGQWGVFNNIFCPSEKTFGFLQDVLTEVIDLFPSKYIHIGGDEAPKEVWKKSKFCQDLIKRLKLKDEHGLQSYFVQRMEKFVNSKGRSIIGWDEILEGGLAPNATVMSWRGEEGGIQAAKESHDVIMTPSSQALYFDHAQGKIDQEPVGIGGNAPIQKTYAYNPTPSALTPDQQKFIKGVQANLWTEYITTENKVEYMILPRLLALSEVAWTPIANKNYKDFAETRMPEHLAWLDQAGYNYRVPAAIGATDTVMIGSTMTVNLKSPVKGAKIYYTIDGYTPRETELLYTKPITYAVPLDQYRDLKTIVVTPSGKRSVITTAKVFNRLPLAAVNFTGTATGLKYQVSAGTYVNSTQINPAAVIDTGVAKSFSTATSAFKKAFGKYGVVFNGFLRIDQDGNYGFSTASSNGSVLLIDDQPIVDNDGRKGPVEANGVLPLLKGYHKITIKYVDANSSGSGLRVYMTIPGKPKGEVSPEMLYN</sequence>
<dbReference type="Gene3D" id="3.30.379.10">
    <property type="entry name" value="Chitobiase/beta-hexosaminidase domain 2-like"/>
    <property type="match status" value="1"/>
</dbReference>
<keyword evidence="5" id="KW-0326">Glycosidase</keyword>
<evidence type="ECO:0000259" key="8">
    <source>
        <dbReference type="PROSITE" id="PS51820"/>
    </source>
</evidence>
<dbReference type="Gene3D" id="3.90.182.10">
    <property type="entry name" value="Toxin - Anthrax Protective Antigen,domain 1"/>
    <property type="match status" value="1"/>
</dbReference>
<reference evidence="9" key="1">
    <citation type="submission" date="2020-09" db="EMBL/GenBank/DDBJ databases">
        <title>Novel species of Mucilaginibacter isolated from a glacier on the Tibetan Plateau.</title>
        <authorList>
            <person name="Liu Q."/>
            <person name="Xin Y.-H."/>
        </authorList>
    </citation>
    <scope>NUCLEOTIDE SEQUENCE</scope>
    <source>
        <strain evidence="9">ZB1P21</strain>
    </source>
</reference>
<keyword evidence="10" id="KW-1185">Reference proteome</keyword>
<dbReference type="Pfam" id="PF13290">
    <property type="entry name" value="CHB_HEX_C_1"/>
    <property type="match status" value="1"/>
</dbReference>
<name>A0A926S528_9SPHI</name>
<comment type="caution">
    <text evidence="9">The sequence shown here is derived from an EMBL/GenBank/DDBJ whole genome shotgun (WGS) entry which is preliminary data.</text>
</comment>
<evidence type="ECO:0000256" key="5">
    <source>
        <dbReference type="ARBA" id="ARBA00023295"/>
    </source>
</evidence>
<keyword evidence="4" id="KW-0378">Hydrolase</keyword>
<dbReference type="GO" id="GO:0004563">
    <property type="term" value="F:beta-N-acetylhexosaminidase activity"/>
    <property type="evidence" value="ECO:0007669"/>
    <property type="project" value="UniProtKB-EC"/>
</dbReference>
<dbReference type="InterPro" id="IPR037524">
    <property type="entry name" value="PA14/GLEYA"/>
</dbReference>
<dbReference type="SMART" id="SM00758">
    <property type="entry name" value="PA14"/>
    <property type="match status" value="1"/>
</dbReference>
<accession>A0A926S528</accession>
<evidence type="ECO:0000256" key="2">
    <source>
        <dbReference type="ARBA" id="ARBA00006285"/>
    </source>
</evidence>
<feature type="chain" id="PRO_5037048347" description="beta-N-acetylhexosaminidase" evidence="7">
    <location>
        <begin position="24"/>
        <end position="772"/>
    </location>
</feature>
<dbReference type="SUPFAM" id="SSF56988">
    <property type="entry name" value="Anthrax protective antigen"/>
    <property type="match status" value="1"/>
</dbReference>
<protein>
    <recommendedName>
        <fullName evidence="3">beta-N-acetylhexosaminidase</fullName>
        <ecNumber evidence="3">3.2.1.52</ecNumber>
    </recommendedName>
</protein>
<dbReference type="RefSeq" id="WP_191161099.1">
    <property type="nucleotide sequence ID" value="NZ_JACWMX010000001.1"/>
</dbReference>
<dbReference type="GO" id="GO:0005975">
    <property type="term" value="P:carbohydrate metabolic process"/>
    <property type="evidence" value="ECO:0007669"/>
    <property type="project" value="InterPro"/>
</dbReference>
<gene>
    <name evidence="9" type="ORF">IDJ76_04420</name>
</gene>
<dbReference type="PANTHER" id="PTHR22600:SF57">
    <property type="entry name" value="BETA-N-ACETYLHEXOSAMINIDASE"/>
    <property type="match status" value="1"/>
</dbReference>
<dbReference type="EMBL" id="JACWMX010000001">
    <property type="protein sequence ID" value="MBD1392336.1"/>
    <property type="molecule type" value="Genomic_DNA"/>
</dbReference>
<feature type="active site" description="Proton donor" evidence="6">
    <location>
        <position position="336"/>
    </location>
</feature>
<proteinExistence type="inferred from homology"/>
<dbReference type="Pfam" id="PF00728">
    <property type="entry name" value="Glyco_hydro_20"/>
    <property type="match status" value="1"/>
</dbReference>
<dbReference type="Gene3D" id="3.20.20.80">
    <property type="entry name" value="Glycosidases"/>
    <property type="match status" value="1"/>
</dbReference>
<dbReference type="PANTHER" id="PTHR22600">
    <property type="entry name" value="BETA-HEXOSAMINIDASE"/>
    <property type="match status" value="1"/>
</dbReference>
<dbReference type="Proteomes" id="UP000619078">
    <property type="component" value="Unassembled WGS sequence"/>
</dbReference>
<dbReference type="InterPro" id="IPR015882">
    <property type="entry name" value="HEX_bac_N"/>
</dbReference>
<dbReference type="EC" id="3.2.1.52" evidence="3"/>
<dbReference type="InterPro" id="IPR029018">
    <property type="entry name" value="Hex-like_dom2"/>
</dbReference>
<comment type="catalytic activity">
    <reaction evidence="1">
        <text>Hydrolysis of terminal non-reducing N-acetyl-D-hexosamine residues in N-acetyl-beta-D-hexosaminides.</text>
        <dbReference type="EC" id="3.2.1.52"/>
    </reaction>
</comment>
<evidence type="ECO:0000256" key="6">
    <source>
        <dbReference type="PIRSR" id="PIRSR625705-1"/>
    </source>
</evidence>
<dbReference type="InterPro" id="IPR015883">
    <property type="entry name" value="Glyco_hydro_20_cat"/>
</dbReference>
<dbReference type="GO" id="GO:0030203">
    <property type="term" value="P:glycosaminoglycan metabolic process"/>
    <property type="evidence" value="ECO:0007669"/>
    <property type="project" value="TreeGrafter"/>
</dbReference>
<evidence type="ECO:0000256" key="1">
    <source>
        <dbReference type="ARBA" id="ARBA00001231"/>
    </source>
</evidence>
<comment type="similarity">
    <text evidence="2">Belongs to the glycosyl hydrolase 20 family.</text>
</comment>
<dbReference type="InterPro" id="IPR011658">
    <property type="entry name" value="PA14_dom"/>
</dbReference>
<keyword evidence="7" id="KW-0732">Signal</keyword>
<dbReference type="PROSITE" id="PS51820">
    <property type="entry name" value="PA14"/>
    <property type="match status" value="1"/>
</dbReference>
<organism evidence="9 10">
    <name type="scientific">Mucilaginibacter glaciei</name>
    <dbReference type="NCBI Taxonomy" id="2772109"/>
    <lineage>
        <taxon>Bacteria</taxon>
        <taxon>Pseudomonadati</taxon>
        <taxon>Bacteroidota</taxon>
        <taxon>Sphingobacteriia</taxon>
        <taxon>Sphingobacteriales</taxon>
        <taxon>Sphingobacteriaceae</taxon>
        <taxon>Mucilaginibacter</taxon>
    </lineage>
</organism>
<feature type="domain" description="PA14" evidence="8">
    <location>
        <begin position="629"/>
        <end position="769"/>
    </location>
</feature>
<dbReference type="GO" id="GO:0016020">
    <property type="term" value="C:membrane"/>
    <property type="evidence" value="ECO:0007669"/>
    <property type="project" value="TreeGrafter"/>
</dbReference>
<dbReference type="SUPFAM" id="SSF55545">
    <property type="entry name" value="beta-N-acetylhexosaminidase-like domain"/>
    <property type="match status" value="1"/>
</dbReference>
<evidence type="ECO:0000256" key="4">
    <source>
        <dbReference type="ARBA" id="ARBA00022801"/>
    </source>
</evidence>
<dbReference type="InterPro" id="IPR017853">
    <property type="entry name" value="GH"/>
</dbReference>
<dbReference type="PRINTS" id="PR00738">
    <property type="entry name" value="GLHYDRLASE20"/>
</dbReference>
<evidence type="ECO:0000313" key="9">
    <source>
        <dbReference type="EMBL" id="MBD1392336.1"/>
    </source>
</evidence>
<dbReference type="SUPFAM" id="SSF51445">
    <property type="entry name" value="(Trans)glycosidases"/>
    <property type="match status" value="1"/>
</dbReference>
<evidence type="ECO:0000256" key="7">
    <source>
        <dbReference type="SAM" id="SignalP"/>
    </source>
</evidence>
<feature type="signal peptide" evidence="7">
    <location>
        <begin position="1"/>
        <end position="23"/>
    </location>
</feature>
<evidence type="ECO:0000256" key="3">
    <source>
        <dbReference type="ARBA" id="ARBA00012663"/>
    </source>
</evidence>
<dbReference type="AlphaFoldDB" id="A0A926S528"/>
<dbReference type="Pfam" id="PF02838">
    <property type="entry name" value="Glyco_hydro_20b"/>
    <property type="match status" value="1"/>
</dbReference>
<dbReference type="InterPro" id="IPR025705">
    <property type="entry name" value="Beta_hexosaminidase_sua/sub"/>
</dbReference>